<organism evidence="2 3">
    <name type="scientific">Candidatus Niyogibacteria bacterium CG10_big_fil_rev_8_21_14_0_10_42_19</name>
    <dbReference type="NCBI Taxonomy" id="1974725"/>
    <lineage>
        <taxon>Bacteria</taxon>
        <taxon>Candidatus Niyogiibacteriota</taxon>
    </lineage>
</organism>
<proteinExistence type="predicted"/>
<comment type="caution">
    <text evidence="2">The sequence shown here is derived from an EMBL/GenBank/DDBJ whole genome shotgun (WGS) entry which is preliminary data.</text>
</comment>
<protein>
    <recommendedName>
        <fullName evidence="4">DUF5667 domain-containing protein</fullName>
    </recommendedName>
</protein>
<dbReference type="EMBL" id="PFCN01000007">
    <property type="protein sequence ID" value="PIR70630.1"/>
    <property type="molecule type" value="Genomic_DNA"/>
</dbReference>
<evidence type="ECO:0008006" key="4">
    <source>
        <dbReference type="Google" id="ProtNLM"/>
    </source>
</evidence>
<accession>A0A2H0TGF5</accession>
<sequence length="282" mass="31996">MTKTTKIISTLAVLAILVGLMSQSASALTLKERDANAKAKYQQAQGQYQKEVNFYKSARQDFLNARTKYQQFRNADNKKVLEDAARNYLEKAVKSLISRLETIKNWVANRGALPEAEKQAIVAEINQDINWLNERLPKIQTASPTAIKEEAKTVREYWKNHRAKVKRITGQIWAARISFVIGKAEGFSVKVDAKIQELKAAGKDTSQLETWLSDFNQKLSLAKEKYEAAKAKFQAISSLAEANHLFREGHQFIKEADQYIRQAHAQLVQIVKEMRKIGATVE</sequence>
<name>A0A2H0TGF5_9BACT</name>
<dbReference type="AlphaFoldDB" id="A0A2H0TGF5"/>
<evidence type="ECO:0000313" key="2">
    <source>
        <dbReference type="EMBL" id="PIR70630.1"/>
    </source>
</evidence>
<dbReference type="Proteomes" id="UP000229383">
    <property type="component" value="Unassembled WGS sequence"/>
</dbReference>
<feature type="chain" id="PRO_5013607828" description="DUF5667 domain-containing protein" evidence="1">
    <location>
        <begin position="28"/>
        <end position="282"/>
    </location>
</feature>
<reference evidence="3" key="1">
    <citation type="submission" date="2017-09" db="EMBL/GenBank/DDBJ databases">
        <title>Depth-based differentiation of microbial function through sediment-hosted aquifers and enrichment of novel symbionts in the deep terrestrial subsurface.</title>
        <authorList>
            <person name="Probst A.J."/>
            <person name="Ladd B."/>
            <person name="Jarett J.K."/>
            <person name="Geller-Mcgrath D.E."/>
            <person name="Sieber C.M.K."/>
            <person name="Emerson J.B."/>
            <person name="Anantharaman K."/>
            <person name="Thomas B.C."/>
            <person name="Malmstrom R."/>
            <person name="Stieglmeier M."/>
            <person name="Klingl A."/>
            <person name="Woyke T."/>
            <person name="Ryan C.M."/>
            <person name="Banfield J.F."/>
        </authorList>
    </citation>
    <scope>NUCLEOTIDE SEQUENCE [LARGE SCALE GENOMIC DNA]</scope>
</reference>
<evidence type="ECO:0000313" key="3">
    <source>
        <dbReference type="Proteomes" id="UP000229383"/>
    </source>
</evidence>
<evidence type="ECO:0000256" key="1">
    <source>
        <dbReference type="SAM" id="SignalP"/>
    </source>
</evidence>
<keyword evidence="1" id="KW-0732">Signal</keyword>
<feature type="signal peptide" evidence="1">
    <location>
        <begin position="1"/>
        <end position="27"/>
    </location>
</feature>
<gene>
    <name evidence="2" type="ORF">COU46_00440</name>
</gene>